<sequence length="225" mass="25171">MNLAIFDLDNTLLAGDSDYLWGRFLVDLGLVDGAAYERQNQIFYERYCDGTLDIVEFSRFAFAPLARNPLSTLLEWRARFIRERIGPVVAPLAPALLERHRSQGDRLLITTATNRFITEPIAELLGVDVLIATDPEFVDGRYTGELSGTPNFREGKVTRLKAWLAEQPAPPERISCYSDSHNDLPLLLLADSPVAVDPDDRLRQTAEQCGWPVISLRGEAVQVQG</sequence>
<evidence type="ECO:0000256" key="1">
    <source>
        <dbReference type="ARBA" id="ARBA00022723"/>
    </source>
</evidence>
<dbReference type="GO" id="GO:0046872">
    <property type="term" value="F:metal ion binding"/>
    <property type="evidence" value="ECO:0007669"/>
    <property type="project" value="UniProtKB-KW"/>
</dbReference>
<accession>A0A4R7NV45</accession>
<evidence type="ECO:0000256" key="3">
    <source>
        <dbReference type="ARBA" id="ARBA00022842"/>
    </source>
</evidence>
<dbReference type="PANTHER" id="PTHR43344:SF13">
    <property type="entry name" value="PHOSPHATASE RV3661-RELATED"/>
    <property type="match status" value="1"/>
</dbReference>
<keyword evidence="2 4" id="KW-0378">Hydrolase</keyword>
<dbReference type="GO" id="GO:0016787">
    <property type="term" value="F:hydrolase activity"/>
    <property type="evidence" value="ECO:0007669"/>
    <property type="project" value="UniProtKB-KW"/>
</dbReference>
<dbReference type="InterPro" id="IPR023214">
    <property type="entry name" value="HAD_sf"/>
</dbReference>
<organism evidence="4 5">
    <name type="scientific">Panacagrimonas perspica</name>
    <dbReference type="NCBI Taxonomy" id="381431"/>
    <lineage>
        <taxon>Bacteria</taxon>
        <taxon>Pseudomonadati</taxon>
        <taxon>Pseudomonadota</taxon>
        <taxon>Gammaproteobacteria</taxon>
        <taxon>Nevskiales</taxon>
        <taxon>Nevskiaceae</taxon>
        <taxon>Panacagrimonas</taxon>
    </lineage>
</organism>
<dbReference type="NCBIfam" id="TIGR01488">
    <property type="entry name" value="HAD-SF-IB"/>
    <property type="match status" value="1"/>
</dbReference>
<reference evidence="4 5" key="1">
    <citation type="submission" date="2019-03" db="EMBL/GenBank/DDBJ databases">
        <title>Genomic Encyclopedia of Type Strains, Phase IV (KMG-IV): sequencing the most valuable type-strain genomes for metagenomic binning, comparative biology and taxonomic classification.</title>
        <authorList>
            <person name="Goeker M."/>
        </authorList>
    </citation>
    <scope>NUCLEOTIDE SEQUENCE [LARGE SCALE GENOMIC DNA]</scope>
    <source>
        <strain evidence="4 5">DSM 26377</strain>
    </source>
</reference>
<dbReference type="CDD" id="cd02612">
    <property type="entry name" value="HAD_PGPPase"/>
    <property type="match status" value="1"/>
</dbReference>
<dbReference type="Gene3D" id="3.40.50.1000">
    <property type="entry name" value="HAD superfamily/HAD-like"/>
    <property type="match status" value="1"/>
</dbReference>
<evidence type="ECO:0000313" key="5">
    <source>
        <dbReference type="Proteomes" id="UP000295341"/>
    </source>
</evidence>
<dbReference type="NCBIfam" id="TIGR01490">
    <property type="entry name" value="HAD-SF-IB-hyp1"/>
    <property type="match status" value="1"/>
</dbReference>
<gene>
    <name evidence="4" type="ORF">DFR24_4637</name>
</gene>
<dbReference type="OrthoDB" id="9784466at2"/>
<dbReference type="InterPro" id="IPR006385">
    <property type="entry name" value="HAD_hydro_SerB1"/>
</dbReference>
<keyword evidence="3" id="KW-0460">Magnesium</keyword>
<evidence type="ECO:0000313" key="4">
    <source>
        <dbReference type="EMBL" id="TDU24370.1"/>
    </source>
</evidence>
<proteinExistence type="predicted"/>
<keyword evidence="1" id="KW-0479">Metal-binding</keyword>
<protein>
    <submittedName>
        <fullName evidence="4">HAD superfamily hydrolase (TIGR01490 family)</fullName>
    </submittedName>
</protein>
<comment type="caution">
    <text evidence="4">The sequence shown here is derived from an EMBL/GenBank/DDBJ whole genome shotgun (WGS) entry which is preliminary data.</text>
</comment>
<dbReference type="SUPFAM" id="SSF56784">
    <property type="entry name" value="HAD-like"/>
    <property type="match status" value="1"/>
</dbReference>
<dbReference type="InterPro" id="IPR036412">
    <property type="entry name" value="HAD-like_sf"/>
</dbReference>
<dbReference type="AlphaFoldDB" id="A0A4R7NV45"/>
<name>A0A4R7NV45_9GAMM</name>
<dbReference type="Pfam" id="PF12710">
    <property type="entry name" value="HAD"/>
    <property type="match status" value="1"/>
</dbReference>
<dbReference type="PANTHER" id="PTHR43344">
    <property type="entry name" value="PHOSPHOSERINE PHOSPHATASE"/>
    <property type="match status" value="1"/>
</dbReference>
<keyword evidence="5" id="KW-1185">Reference proteome</keyword>
<dbReference type="EMBL" id="SOBT01000012">
    <property type="protein sequence ID" value="TDU24370.1"/>
    <property type="molecule type" value="Genomic_DNA"/>
</dbReference>
<dbReference type="InterPro" id="IPR050582">
    <property type="entry name" value="HAD-like_SerB"/>
</dbReference>
<dbReference type="Gene3D" id="1.20.1440.100">
    <property type="entry name" value="SG protein - dephosphorylation function"/>
    <property type="match status" value="1"/>
</dbReference>
<dbReference type="RefSeq" id="WP_133883781.1">
    <property type="nucleotide sequence ID" value="NZ_MWIN01000003.1"/>
</dbReference>
<dbReference type="Proteomes" id="UP000295341">
    <property type="component" value="Unassembled WGS sequence"/>
</dbReference>
<evidence type="ECO:0000256" key="2">
    <source>
        <dbReference type="ARBA" id="ARBA00022801"/>
    </source>
</evidence>